<evidence type="ECO:0000313" key="6">
    <source>
        <dbReference type="Proteomes" id="UP001566204"/>
    </source>
</evidence>
<dbReference type="InterPro" id="IPR002204">
    <property type="entry name" value="3-OH-isobutyrate_DH-rel_CS"/>
</dbReference>
<evidence type="ECO:0000259" key="3">
    <source>
        <dbReference type="Pfam" id="PF03446"/>
    </source>
</evidence>
<feature type="domain" description="6-phosphogluconate dehydrogenase NADP-binding" evidence="3">
    <location>
        <begin position="17"/>
        <end position="171"/>
    </location>
</feature>
<dbReference type="PANTHER" id="PTHR43580">
    <property type="entry name" value="OXIDOREDUCTASE GLYR1-RELATED"/>
    <property type="match status" value="1"/>
</dbReference>
<dbReference type="PROSITE" id="PS00895">
    <property type="entry name" value="3_HYDROXYISOBUT_DH"/>
    <property type="match status" value="1"/>
</dbReference>
<keyword evidence="2" id="KW-0520">NAD</keyword>
<evidence type="ECO:0000313" key="5">
    <source>
        <dbReference type="EMBL" id="MEZ0451514.1"/>
    </source>
</evidence>
<dbReference type="InterPro" id="IPR008927">
    <property type="entry name" value="6-PGluconate_DH-like_C_sf"/>
</dbReference>
<evidence type="ECO:0000259" key="4">
    <source>
        <dbReference type="Pfam" id="PF14833"/>
    </source>
</evidence>
<dbReference type="GeneID" id="78465670"/>
<dbReference type="Pfam" id="PF14833">
    <property type="entry name" value="NAD_binding_11"/>
    <property type="match status" value="1"/>
</dbReference>
<sequence>MNFSDQTKSSDMKTDHIGFIGLGNMGYPMAKNLERAGFPLAVYNRNIAKAKDFEHHTTVQSSIVELVQSNDVIFSMLTDDKAVLEVYGIILEQEIQGKLFVDMSTISRGASVALAAKLKERGASFLDAPVAGSTKPAADGTLIIMVGGEQADLERARPYLEKMGKSIKHLGENGKGIAAKLAINYFLSIIYQGLAETILFSDKLGIGRSDMLEIINDSASGSGATKVKTPLLIAEDYKPAFALDLMLKDIRLAQQAGANYPLIGTLLDTYQKAQGNGLGQQDVIGIIESIKQFSI</sequence>
<dbReference type="Gene3D" id="3.40.50.720">
    <property type="entry name" value="NAD(P)-binding Rossmann-like Domain"/>
    <property type="match status" value="1"/>
</dbReference>
<dbReference type="GO" id="GO:0016491">
    <property type="term" value="F:oxidoreductase activity"/>
    <property type="evidence" value="ECO:0007669"/>
    <property type="project" value="UniProtKB-KW"/>
</dbReference>
<comment type="caution">
    <text evidence="5">The sequence shown here is derived from an EMBL/GenBank/DDBJ whole genome shotgun (WGS) entry which is preliminary data.</text>
</comment>
<accession>A0ABV4HAK3</accession>
<dbReference type="InterPro" id="IPR051265">
    <property type="entry name" value="HIBADH-related_NP60_sf"/>
</dbReference>
<feature type="domain" description="3-hydroxyisobutyrate dehydrogenase-like NAD-binding" evidence="4">
    <location>
        <begin position="174"/>
        <end position="288"/>
    </location>
</feature>
<dbReference type="SUPFAM" id="SSF48179">
    <property type="entry name" value="6-phosphogluconate dehydrogenase C-terminal domain-like"/>
    <property type="match status" value="1"/>
</dbReference>
<dbReference type="PANTHER" id="PTHR43580:SF2">
    <property type="entry name" value="CYTOKINE-LIKE NUCLEAR FACTOR N-PAC"/>
    <property type="match status" value="1"/>
</dbReference>
<dbReference type="EMBL" id="JBEOQB010000002">
    <property type="protein sequence ID" value="MEZ0451514.1"/>
    <property type="molecule type" value="Genomic_DNA"/>
</dbReference>
<dbReference type="InterPro" id="IPR036291">
    <property type="entry name" value="NAD(P)-bd_dom_sf"/>
</dbReference>
<dbReference type="InterPro" id="IPR029154">
    <property type="entry name" value="HIBADH-like_NADP-bd"/>
</dbReference>
<gene>
    <name evidence="5" type="ORF">ABTW24_07905</name>
</gene>
<protein>
    <submittedName>
        <fullName evidence="5">NAD(P)-dependent oxidoreductase</fullName>
        <ecNumber evidence="5">1.1.-.-</ecNumber>
    </submittedName>
</protein>
<dbReference type="InterPro" id="IPR006115">
    <property type="entry name" value="6PGDH_NADP-bd"/>
</dbReference>
<proteinExistence type="predicted"/>
<keyword evidence="6" id="KW-1185">Reference proteome</keyword>
<dbReference type="Proteomes" id="UP001566204">
    <property type="component" value="Unassembled WGS sequence"/>
</dbReference>
<organism evidence="5 6">
    <name type="scientific">Sphingobacterium thalpophilum</name>
    <dbReference type="NCBI Taxonomy" id="259"/>
    <lineage>
        <taxon>Bacteria</taxon>
        <taxon>Pseudomonadati</taxon>
        <taxon>Bacteroidota</taxon>
        <taxon>Sphingobacteriia</taxon>
        <taxon>Sphingobacteriales</taxon>
        <taxon>Sphingobacteriaceae</taxon>
        <taxon>Sphingobacterium</taxon>
    </lineage>
</organism>
<dbReference type="RefSeq" id="WP_262709490.1">
    <property type="nucleotide sequence ID" value="NZ_CP141191.1"/>
</dbReference>
<dbReference type="Gene3D" id="1.10.1040.10">
    <property type="entry name" value="N-(1-d-carboxylethyl)-l-norvaline Dehydrogenase, domain 2"/>
    <property type="match status" value="1"/>
</dbReference>
<dbReference type="InterPro" id="IPR013328">
    <property type="entry name" value="6PGD_dom2"/>
</dbReference>
<evidence type="ECO:0000256" key="2">
    <source>
        <dbReference type="ARBA" id="ARBA00023027"/>
    </source>
</evidence>
<keyword evidence="1 5" id="KW-0560">Oxidoreductase</keyword>
<dbReference type="PIRSF" id="PIRSF000103">
    <property type="entry name" value="HIBADH"/>
    <property type="match status" value="1"/>
</dbReference>
<dbReference type="EC" id="1.1.-.-" evidence="5"/>
<dbReference type="InterPro" id="IPR015815">
    <property type="entry name" value="HIBADH-related"/>
</dbReference>
<dbReference type="Pfam" id="PF03446">
    <property type="entry name" value="NAD_binding_2"/>
    <property type="match status" value="1"/>
</dbReference>
<reference evidence="5 6" key="1">
    <citation type="submission" date="2024-06" db="EMBL/GenBank/DDBJ databases">
        <title>Soil Sphingobacterium thalpophilum.</title>
        <authorList>
            <person name="Yang J."/>
            <person name="Li J."/>
        </authorList>
    </citation>
    <scope>NUCLEOTIDE SEQUENCE [LARGE SCALE GENOMIC DNA]</scope>
    <source>
        <strain evidence="5 6">22g91tb</strain>
    </source>
</reference>
<name>A0ABV4HAK3_9SPHI</name>
<evidence type="ECO:0000256" key="1">
    <source>
        <dbReference type="ARBA" id="ARBA00023002"/>
    </source>
</evidence>
<dbReference type="SUPFAM" id="SSF51735">
    <property type="entry name" value="NAD(P)-binding Rossmann-fold domains"/>
    <property type="match status" value="1"/>
</dbReference>